<name>A0A7M5XAE4_9CNID</name>
<feature type="coiled-coil region" evidence="2">
    <location>
        <begin position="446"/>
        <end position="508"/>
    </location>
</feature>
<dbReference type="InterPro" id="IPR001849">
    <property type="entry name" value="PH_domain"/>
</dbReference>
<evidence type="ECO:0000259" key="3">
    <source>
        <dbReference type="PROSITE" id="PS50003"/>
    </source>
</evidence>
<dbReference type="RefSeq" id="XP_066936921.1">
    <property type="nucleotide sequence ID" value="XM_067080820.1"/>
</dbReference>
<protein>
    <recommendedName>
        <fullName evidence="7">Rho GTPase activating protein</fullName>
    </recommendedName>
</protein>
<dbReference type="GeneID" id="136824847"/>
<dbReference type="PANTHER" id="PTHR15228">
    <property type="entry name" value="SPERMATHECAL PHYSIOLOGY VARIANT"/>
    <property type="match status" value="1"/>
</dbReference>
<dbReference type="EnsemblMetazoa" id="CLYHEMT020234.1">
    <property type="protein sequence ID" value="CLYHEMP020234.1"/>
    <property type="gene ID" value="CLYHEMG020234"/>
</dbReference>
<sequence>MHKGDTKSSNTASLQQNFEIKKTHSFLSIMSHKKANANSLPRQKTVHSGWLWKKGLMKSPLANRRWFEIKGDQLYYFKSKGDTTPLGQIPLAGNEVKRIQSSDTNNKYSFQLVAGQERKGRPVTENFDTLLFAASTPYELDEWIRAINRVIYTPLGGGMFGRSIRETMNIESRRGAGMVPIIVELCVEYIKKHGLHEEGIFRIPGAQEEVDALKNKFNTGSLKELKDGEYKVHIVASVLKKYLGDLPQSVIPPDNYDQFIAVGGLFKEDSDEAMKKFAPVLKDIPKAHFDLLKYLCRFLYELKEYHNETKMTVENLALVFGPNILRPQNEDPAMLLQCLSEANTTTVALINNQANLFPVTNDECYYDPNRTLLNDHRMNDLIDFDSEQRSATFDYHKCKSIPTLAVNGELKRSLSESSLHDIVIENERTKSLSGSPSSMEEAASLRQEMVDMKLDYEEQISDLEKRLGEEKQVQKLLKIRLVDEQKARQALEERLELYRAGIEEYCRKFGHVDISIR</sequence>
<keyword evidence="6" id="KW-1185">Reference proteome</keyword>
<dbReference type="InterPro" id="IPR011993">
    <property type="entry name" value="PH-like_dom_sf"/>
</dbReference>
<dbReference type="PANTHER" id="PTHR15228:SF24">
    <property type="entry name" value="RHO-GAP DOMAIN-CONTAINING PROTEIN"/>
    <property type="match status" value="1"/>
</dbReference>
<dbReference type="Pfam" id="PF00620">
    <property type="entry name" value="RhoGAP"/>
    <property type="match status" value="1"/>
</dbReference>
<evidence type="ECO:0000256" key="2">
    <source>
        <dbReference type="SAM" id="Coils"/>
    </source>
</evidence>
<feature type="domain" description="Rho-GAP" evidence="4">
    <location>
        <begin position="168"/>
        <end position="357"/>
    </location>
</feature>
<feature type="domain" description="PH" evidence="3">
    <location>
        <begin position="44"/>
        <end position="152"/>
    </location>
</feature>
<dbReference type="AlphaFoldDB" id="A0A7M5XAE4"/>
<dbReference type="SUPFAM" id="SSF48350">
    <property type="entry name" value="GTPase activation domain, GAP"/>
    <property type="match status" value="1"/>
</dbReference>
<keyword evidence="2" id="KW-0175">Coiled coil</keyword>
<evidence type="ECO:0000313" key="5">
    <source>
        <dbReference type="EnsemblMetazoa" id="CLYHEMP020234.1"/>
    </source>
</evidence>
<evidence type="ECO:0000313" key="6">
    <source>
        <dbReference type="Proteomes" id="UP000594262"/>
    </source>
</evidence>
<dbReference type="GO" id="GO:0051056">
    <property type="term" value="P:regulation of small GTPase mediated signal transduction"/>
    <property type="evidence" value="ECO:0007669"/>
    <property type="project" value="UniProtKB-ARBA"/>
</dbReference>
<dbReference type="InterPro" id="IPR000198">
    <property type="entry name" value="RhoGAP_dom"/>
</dbReference>
<dbReference type="PROSITE" id="PS50003">
    <property type="entry name" value="PH_DOMAIN"/>
    <property type="match status" value="1"/>
</dbReference>
<dbReference type="Pfam" id="PF00169">
    <property type="entry name" value="PH"/>
    <property type="match status" value="1"/>
</dbReference>
<dbReference type="Proteomes" id="UP000594262">
    <property type="component" value="Unplaced"/>
</dbReference>
<accession>A0A7M5XAE4</accession>
<dbReference type="PROSITE" id="PS50238">
    <property type="entry name" value="RHOGAP"/>
    <property type="match status" value="1"/>
</dbReference>
<evidence type="ECO:0008006" key="7">
    <source>
        <dbReference type="Google" id="ProtNLM"/>
    </source>
</evidence>
<organism evidence="5 6">
    <name type="scientific">Clytia hemisphaerica</name>
    <dbReference type="NCBI Taxonomy" id="252671"/>
    <lineage>
        <taxon>Eukaryota</taxon>
        <taxon>Metazoa</taxon>
        <taxon>Cnidaria</taxon>
        <taxon>Hydrozoa</taxon>
        <taxon>Hydroidolina</taxon>
        <taxon>Leptothecata</taxon>
        <taxon>Obeliida</taxon>
        <taxon>Clytiidae</taxon>
        <taxon>Clytia</taxon>
    </lineage>
</organism>
<evidence type="ECO:0000256" key="1">
    <source>
        <dbReference type="ARBA" id="ARBA00022468"/>
    </source>
</evidence>
<dbReference type="Gene3D" id="2.30.29.30">
    <property type="entry name" value="Pleckstrin-homology domain (PH domain)/Phosphotyrosine-binding domain (PTB)"/>
    <property type="match status" value="1"/>
</dbReference>
<keyword evidence="1" id="KW-0343">GTPase activation</keyword>
<dbReference type="SMART" id="SM00324">
    <property type="entry name" value="RhoGAP"/>
    <property type="match status" value="1"/>
</dbReference>
<proteinExistence type="predicted"/>
<reference evidence="5" key="1">
    <citation type="submission" date="2021-01" db="UniProtKB">
        <authorList>
            <consortium name="EnsemblMetazoa"/>
        </authorList>
    </citation>
    <scope>IDENTIFICATION</scope>
</reference>
<dbReference type="Gene3D" id="1.10.555.10">
    <property type="entry name" value="Rho GTPase activation protein"/>
    <property type="match status" value="1"/>
</dbReference>
<dbReference type="InterPro" id="IPR051025">
    <property type="entry name" value="RhoGAP"/>
</dbReference>
<dbReference type="GO" id="GO:0005096">
    <property type="term" value="F:GTPase activator activity"/>
    <property type="evidence" value="ECO:0007669"/>
    <property type="project" value="UniProtKB-KW"/>
</dbReference>
<dbReference type="SUPFAM" id="SSF50729">
    <property type="entry name" value="PH domain-like"/>
    <property type="match status" value="1"/>
</dbReference>
<dbReference type="SMART" id="SM00233">
    <property type="entry name" value="PH"/>
    <property type="match status" value="1"/>
</dbReference>
<dbReference type="OrthoDB" id="185175at2759"/>
<dbReference type="InterPro" id="IPR008936">
    <property type="entry name" value="Rho_GTPase_activation_prot"/>
</dbReference>
<dbReference type="GO" id="GO:0007165">
    <property type="term" value="P:signal transduction"/>
    <property type="evidence" value="ECO:0007669"/>
    <property type="project" value="InterPro"/>
</dbReference>
<evidence type="ECO:0000259" key="4">
    <source>
        <dbReference type="PROSITE" id="PS50238"/>
    </source>
</evidence>